<evidence type="ECO:0000259" key="2">
    <source>
        <dbReference type="Pfam" id="PF01464"/>
    </source>
</evidence>
<dbReference type="Proteomes" id="UP000600101">
    <property type="component" value="Unassembled WGS sequence"/>
</dbReference>
<evidence type="ECO:0000313" key="4">
    <source>
        <dbReference type="Proteomes" id="UP000600101"/>
    </source>
</evidence>
<organism evidence="3 4">
    <name type="scientific">Siccirubricoccus deserti</name>
    <dbReference type="NCBI Taxonomy" id="2013562"/>
    <lineage>
        <taxon>Bacteria</taxon>
        <taxon>Pseudomonadati</taxon>
        <taxon>Pseudomonadota</taxon>
        <taxon>Alphaproteobacteria</taxon>
        <taxon>Acetobacterales</taxon>
        <taxon>Roseomonadaceae</taxon>
        <taxon>Siccirubricoccus</taxon>
    </lineage>
</organism>
<dbReference type="InterPro" id="IPR023346">
    <property type="entry name" value="Lysozyme-like_dom_sf"/>
</dbReference>
<dbReference type="RefSeq" id="WP_186771773.1">
    <property type="nucleotide sequence ID" value="NZ_JACOMF010000021.1"/>
</dbReference>
<proteinExistence type="inferred from homology"/>
<dbReference type="Pfam" id="PF01464">
    <property type="entry name" value="SLT"/>
    <property type="match status" value="1"/>
</dbReference>
<keyword evidence="4" id="KW-1185">Reference proteome</keyword>
<dbReference type="SUPFAM" id="SSF53955">
    <property type="entry name" value="Lysozyme-like"/>
    <property type="match status" value="1"/>
</dbReference>
<gene>
    <name evidence="3" type="ORF">H7965_16960</name>
</gene>
<dbReference type="CDD" id="cd13400">
    <property type="entry name" value="LT_IagB-like"/>
    <property type="match status" value="1"/>
</dbReference>
<name>A0A9X0UEP9_9PROT</name>
<evidence type="ECO:0000256" key="1">
    <source>
        <dbReference type="ARBA" id="ARBA00009387"/>
    </source>
</evidence>
<feature type="domain" description="Transglycosylase SLT" evidence="2">
    <location>
        <begin position="13"/>
        <end position="109"/>
    </location>
</feature>
<dbReference type="InterPro" id="IPR008258">
    <property type="entry name" value="Transglycosylase_SLT_dom_1"/>
</dbReference>
<dbReference type="AlphaFoldDB" id="A0A9X0UEP9"/>
<accession>A0A9X0UEP9</accession>
<sequence>MSVPFLACMALVASTYQLPPRVLPSIQAVEGGRVGLARTNTNGSQDLGVMQINTLWIRPLARHSGLAEEEVRERLLHDACFNIAAAGLILRIYLHEAQGDLMRAIGYYHSHTPERHFGYRAKVMDAAQRLFAPRPLPAARP</sequence>
<evidence type="ECO:0000313" key="3">
    <source>
        <dbReference type="EMBL" id="MBC4017008.1"/>
    </source>
</evidence>
<comment type="similarity">
    <text evidence="1">Belongs to the virb1 family.</text>
</comment>
<protein>
    <submittedName>
        <fullName evidence="3">Lytic transglycosylase domain-containing protein</fullName>
    </submittedName>
</protein>
<dbReference type="Gene3D" id="1.10.530.10">
    <property type="match status" value="1"/>
</dbReference>
<dbReference type="EMBL" id="JACOMF010000021">
    <property type="protein sequence ID" value="MBC4017008.1"/>
    <property type="molecule type" value="Genomic_DNA"/>
</dbReference>
<comment type="caution">
    <text evidence="3">The sequence shown here is derived from an EMBL/GenBank/DDBJ whole genome shotgun (WGS) entry which is preliminary data.</text>
</comment>
<reference evidence="3" key="1">
    <citation type="submission" date="2020-08" db="EMBL/GenBank/DDBJ databases">
        <authorList>
            <person name="Hu Y."/>
            <person name="Nguyen S.V."/>
            <person name="Li F."/>
            <person name="Fanning S."/>
        </authorList>
    </citation>
    <scope>NUCLEOTIDE SEQUENCE</scope>
    <source>
        <strain evidence="3">SYSU D8009</strain>
    </source>
</reference>